<evidence type="ECO:0000313" key="11">
    <source>
        <dbReference type="EMBL" id="ATO44757.1"/>
    </source>
</evidence>
<comment type="function">
    <text evidence="10">Allosteric enzyme that catalyzes the rate-limiting step in glycogen catabolism, the phosphorolytic cleavage of glycogen to produce glucose-1-phosphate, and plays a central role in maintaining cellular and organismal glucose homeostasis.</text>
</comment>
<dbReference type="Gene3D" id="3.40.50.2000">
    <property type="entry name" value="Glycogen Phosphorylase B"/>
    <property type="match status" value="2"/>
</dbReference>
<evidence type="ECO:0000256" key="6">
    <source>
        <dbReference type="ARBA" id="ARBA00022679"/>
    </source>
</evidence>
<keyword evidence="12" id="KW-1185">Reference proteome</keyword>
<evidence type="ECO:0000256" key="10">
    <source>
        <dbReference type="RuleBase" id="RU000587"/>
    </source>
</evidence>
<dbReference type="KEGG" id="lcy:LC20004_12975"/>
<dbReference type="PIRSF" id="PIRSF000460">
    <property type="entry name" value="Pprylas_GlgP"/>
    <property type="match status" value="1"/>
</dbReference>
<keyword evidence="5 10" id="KW-0328">Glycosyltransferase</keyword>
<evidence type="ECO:0000256" key="4">
    <source>
        <dbReference type="ARBA" id="ARBA00022533"/>
    </source>
</evidence>
<comment type="similarity">
    <text evidence="3 10">Belongs to the glycogen phosphorylase family.</text>
</comment>
<dbReference type="GO" id="GO:0008184">
    <property type="term" value="F:glycogen phosphorylase activity"/>
    <property type="evidence" value="ECO:0007669"/>
    <property type="project" value="InterPro"/>
</dbReference>
<dbReference type="PANTHER" id="PTHR11468">
    <property type="entry name" value="GLYCOGEN PHOSPHORYLASE"/>
    <property type="match status" value="1"/>
</dbReference>
<keyword evidence="4" id="KW-0021">Allosteric enzyme</keyword>
<evidence type="ECO:0000256" key="2">
    <source>
        <dbReference type="ARBA" id="ARBA00001933"/>
    </source>
</evidence>
<dbReference type="EC" id="2.4.1.1" evidence="10"/>
<keyword evidence="8 10" id="KW-0119">Carbohydrate metabolism</keyword>
<evidence type="ECO:0000256" key="8">
    <source>
        <dbReference type="ARBA" id="ARBA00023277"/>
    </source>
</evidence>
<dbReference type="GO" id="GO:0030170">
    <property type="term" value="F:pyridoxal phosphate binding"/>
    <property type="evidence" value="ECO:0007669"/>
    <property type="project" value="InterPro"/>
</dbReference>
<comment type="catalytic activity">
    <reaction evidence="1 10">
        <text>[(1-&gt;4)-alpha-D-glucosyl](n) + phosphate = [(1-&gt;4)-alpha-D-glucosyl](n-1) + alpha-D-glucose 1-phosphate</text>
        <dbReference type="Rhea" id="RHEA:41732"/>
        <dbReference type="Rhea" id="RHEA-COMP:9584"/>
        <dbReference type="Rhea" id="RHEA-COMP:9586"/>
        <dbReference type="ChEBI" id="CHEBI:15444"/>
        <dbReference type="ChEBI" id="CHEBI:43474"/>
        <dbReference type="ChEBI" id="CHEBI:58601"/>
        <dbReference type="EC" id="2.4.1.1"/>
    </reaction>
</comment>
<dbReference type="GO" id="GO:0005980">
    <property type="term" value="P:glycogen catabolic process"/>
    <property type="evidence" value="ECO:0007669"/>
    <property type="project" value="UniProtKB-ARBA"/>
</dbReference>
<evidence type="ECO:0000256" key="5">
    <source>
        <dbReference type="ARBA" id="ARBA00022676"/>
    </source>
</evidence>
<dbReference type="RefSeq" id="WP_056980382.1">
    <property type="nucleotide sequence ID" value="NZ_AZDC01000087.1"/>
</dbReference>
<evidence type="ECO:0000313" key="12">
    <source>
        <dbReference type="Proteomes" id="UP000223559"/>
    </source>
</evidence>
<dbReference type="Proteomes" id="UP000223559">
    <property type="component" value="Chromosome"/>
</dbReference>
<proteinExistence type="inferred from homology"/>
<gene>
    <name evidence="11" type="ORF">LC20004_12975</name>
</gene>
<comment type="cofactor">
    <cofactor evidence="2 10">
        <name>pyridoxal 5'-phosphate</name>
        <dbReference type="ChEBI" id="CHEBI:597326"/>
    </cofactor>
</comment>
<dbReference type="InterPro" id="IPR011833">
    <property type="entry name" value="Glycg_phsphrylas"/>
</dbReference>
<dbReference type="EMBL" id="CP017697">
    <property type="protein sequence ID" value="ATO44757.1"/>
    <property type="molecule type" value="Genomic_DNA"/>
</dbReference>
<dbReference type="NCBIfam" id="TIGR02093">
    <property type="entry name" value="P_ylase"/>
    <property type="match status" value="1"/>
</dbReference>
<dbReference type="InterPro" id="IPR000811">
    <property type="entry name" value="Glyco_trans_35"/>
</dbReference>
<name>A0A2D1KRK2_9LACO</name>
<dbReference type="SUPFAM" id="SSF53756">
    <property type="entry name" value="UDP-Glycosyltransferase/glycogen phosphorylase"/>
    <property type="match status" value="1"/>
</dbReference>
<organism evidence="11 12">
    <name type="scientific">Loigolactobacillus coryniformis subsp. torquens DSM 20004 = KCTC 3535</name>
    <dbReference type="NCBI Taxonomy" id="1423822"/>
    <lineage>
        <taxon>Bacteria</taxon>
        <taxon>Bacillati</taxon>
        <taxon>Bacillota</taxon>
        <taxon>Bacilli</taxon>
        <taxon>Lactobacillales</taxon>
        <taxon>Lactobacillaceae</taxon>
        <taxon>Loigolactobacillus</taxon>
    </lineage>
</organism>
<dbReference type="CDD" id="cd04300">
    <property type="entry name" value="GT35_Glycogen_Phosphorylase"/>
    <property type="match status" value="1"/>
</dbReference>
<dbReference type="Pfam" id="PF00343">
    <property type="entry name" value="Phosphorylase"/>
    <property type="match status" value="1"/>
</dbReference>
<evidence type="ECO:0000256" key="1">
    <source>
        <dbReference type="ARBA" id="ARBA00001275"/>
    </source>
</evidence>
<dbReference type="FunFam" id="3.40.50.2000:FF:000003">
    <property type="entry name" value="Alpha-1,4 glucan phosphorylase"/>
    <property type="match status" value="1"/>
</dbReference>
<comment type="function">
    <text evidence="9">Phosphorylase is an important allosteric enzyme in carbohydrate metabolism. Enzymes from different sources differ in their regulatory mechanisms and in their natural substrates. However, all known phosphorylases share catalytic and structural properties.</text>
</comment>
<dbReference type="OrthoDB" id="9760804at2"/>
<evidence type="ECO:0000256" key="7">
    <source>
        <dbReference type="ARBA" id="ARBA00022898"/>
    </source>
</evidence>
<evidence type="ECO:0000256" key="9">
    <source>
        <dbReference type="ARBA" id="ARBA00025174"/>
    </source>
</evidence>
<sequence>MKLTTAQFKTDYRKLLKTLYAEEQDELSTSEQFLVLGNLVRQYLADQWQQTTAEYNRTQRKQVYYFSIEFLPGRLLESNLLNLGILDTVRAGSKELGLDFDQLVAAEPDPGLGNGGLGRLASCFMDSLASMQIAGNGNGIRYRYGLFKQAFINGYQVELPDDWLRNGNVWEVRKESKACTVRFGGNVYLRRDEASGQLVPVYENTQDVLAVPYDTAMLGYHNHVGNTMRLWSAELPPQADDHYYTQADKAAVARITEVLYPDDSNYDGQLLRLHQEYFFSSAGVQSIIRHYRRHQQSLVDLGRQIAIHINDTHPTLVIPELMRILLDEEHLDWSVAWKITTQVMSYTNHTILQEALEKWPQDMLARELPRIYQIIAEIDRRFRVEMTPIYGAERVQRSAPFGDGQVRMAYLAVIGSHSTNGVAKLHTELLQRDVLADLYAIYPERFNNKTNGITLRRWVQLANEPLSELLDQQIGSGWRSASSELKTVKAYQNDPAFLAKLAQVKLTNKQRLADYVAATLQIKIDPIALFDVQIKRLHAYKRQLLHVLGIIDLYQRIKAAPDEHYQARVHIFGAKAAPSYYYAKEIIKLINALADLVNHDPAMRDRLKIVFLPNYSVSLAEKIIPAADIGEQISTASKEASGTSNMKLMANGALALATLDGANIEIRDAVGADNLFLFGLTVDEVYAYYAQQNYRAQTLYDQSPRIRRILDALVDGTIPGIQTEGRDIYDSLLRFNDDYFVVRDLESYLAAQAQIDQAYQDQNQWQQRALENIAFAGRFSADKTVNRYAEDIWHVHHQSRPETK</sequence>
<evidence type="ECO:0000256" key="3">
    <source>
        <dbReference type="ARBA" id="ARBA00006047"/>
    </source>
</evidence>
<accession>A0A2D1KRK2</accession>
<reference evidence="11 12" key="1">
    <citation type="submission" date="2016-10" db="EMBL/GenBank/DDBJ databases">
        <title>The whole genome sequencing and assembly of L. cotyniformis subsp. torquens DSM 20004 strain.</title>
        <authorList>
            <person name="Park M.-K."/>
            <person name="Lee Y.-J."/>
            <person name="Yi H."/>
            <person name="Bahn Y.-S."/>
            <person name="Kim J.F."/>
            <person name="Lee D.-W."/>
        </authorList>
    </citation>
    <scope>NUCLEOTIDE SEQUENCE [LARGE SCALE GENOMIC DNA]</scope>
    <source>
        <strain evidence="11 12">DSM 20004</strain>
    </source>
</reference>
<protein>
    <recommendedName>
        <fullName evidence="10">Alpha-1,4 glucan phosphorylase</fullName>
        <ecNumber evidence="10">2.4.1.1</ecNumber>
    </recommendedName>
</protein>
<keyword evidence="6 10" id="KW-0808">Transferase</keyword>
<dbReference type="PANTHER" id="PTHR11468:SF3">
    <property type="entry name" value="GLYCOGEN PHOSPHORYLASE, LIVER FORM"/>
    <property type="match status" value="1"/>
</dbReference>
<keyword evidence="7 10" id="KW-0663">Pyridoxal phosphate</keyword>
<dbReference type="AlphaFoldDB" id="A0A2D1KRK2"/>
<dbReference type="GO" id="GO:0005737">
    <property type="term" value="C:cytoplasm"/>
    <property type="evidence" value="ECO:0007669"/>
    <property type="project" value="TreeGrafter"/>
</dbReference>